<comment type="similarity">
    <text evidence="1">Belongs to the phD/YefM antitoxin family.</text>
</comment>
<accession>A0A0E4H6I5</accession>
<organism evidence="2 3">
    <name type="scientific">Streptococcus varani</name>
    <dbReference type="NCBI Taxonomy" id="1608583"/>
    <lineage>
        <taxon>Bacteria</taxon>
        <taxon>Bacillati</taxon>
        <taxon>Bacillota</taxon>
        <taxon>Bacilli</taxon>
        <taxon>Lactobacillales</taxon>
        <taxon>Streptococcaceae</taxon>
        <taxon>Streptococcus</taxon>
    </lineage>
</organism>
<dbReference type="InterPro" id="IPR036165">
    <property type="entry name" value="YefM-like_sf"/>
</dbReference>
<dbReference type="SUPFAM" id="SSF143120">
    <property type="entry name" value="YefM-like"/>
    <property type="match status" value="1"/>
</dbReference>
<evidence type="ECO:0000313" key="2">
    <source>
        <dbReference type="EMBL" id="CQR26195.1"/>
    </source>
</evidence>
<protein>
    <submittedName>
        <fullName evidence="2">Phd_YefM</fullName>
    </submittedName>
</protein>
<name>A0A0E4H6I5_9STRE</name>
<gene>
    <name evidence="2" type="ORF">BN1356_02552</name>
</gene>
<sequence length="86" mass="9860">MGEAMENIVPVSDMRYYNQTLSDVSVGSQVILTRNGKAEYAVVDIEEWRRTKATLRLFEELQKGYRSLANEKTYTPDELAERLGVD</sequence>
<dbReference type="STRING" id="1608583.BN1356_02552"/>
<evidence type="ECO:0000313" key="3">
    <source>
        <dbReference type="Proteomes" id="UP000198604"/>
    </source>
</evidence>
<proteinExistence type="inferred from homology"/>
<dbReference type="Proteomes" id="UP000198604">
    <property type="component" value="Unassembled WGS sequence"/>
</dbReference>
<dbReference type="EMBL" id="CTEN01000011">
    <property type="protein sequence ID" value="CQR26195.1"/>
    <property type="molecule type" value="Genomic_DNA"/>
</dbReference>
<dbReference type="AlphaFoldDB" id="A0A0E4H6I5"/>
<keyword evidence="3" id="KW-1185">Reference proteome</keyword>
<reference evidence="3" key="1">
    <citation type="submission" date="2015-03" db="EMBL/GenBank/DDBJ databases">
        <authorList>
            <person name="Urmite Genomes"/>
        </authorList>
    </citation>
    <scope>NUCLEOTIDE SEQUENCE [LARGE SCALE GENOMIC DNA]</scope>
    <source>
        <strain evidence="3">FF10</strain>
    </source>
</reference>
<evidence type="ECO:0000256" key="1">
    <source>
        <dbReference type="ARBA" id="ARBA00009981"/>
    </source>
</evidence>